<protein>
    <recommendedName>
        <fullName evidence="3">N-acetyltransferase domain-containing protein</fullName>
    </recommendedName>
</protein>
<evidence type="ECO:0000256" key="2">
    <source>
        <dbReference type="ARBA" id="ARBA00023315"/>
    </source>
</evidence>
<reference evidence="4 5" key="1">
    <citation type="submission" date="2024-02" db="EMBL/GenBank/DDBJ databases">
        <authorList>
            <person name="Chen Y."/>
            <person name="Shah S."/>
            <person name="Dougan E. K."/>
            <person name="Thang M."/>
            <person name="Chan C."/>
        </authorList>
    </citation>
    <scope>NUCLEOTIDE SEQUENCE [LARGE SCALE GENOMIC DNA]</scope>
</reference>
<dbReference type="PANTHER" id="PTHR42919">
    <property type="entry name" value="N-ALPHA-ACETYLTRANSFERASE"/>
    <property type="match status" value="1"/>
</dbReference>
<dbReference type="InterPro" id="IPR000182">
    <property type="entry name" value="GNAT_dom"/>
</dbReference>
<evidence type="ECO:0000313" key="5">
    <source>
        <dbReference type="Proteomes" id="UP001642484"/>
    </source>
</evidence>
<keyword evidence="5" id="KW-1185">Reference proteome</keyword>
<evidence type="ECO:0000256" key="1">
    <source>
        <dbReference type="ARBA" id="ARBA00022679"/>
    </source>
</evidence>
<dbReference type="CDD" id="cd04301">
    <property type="entry name" value="NAT_SF"/>
    <property type="match status" value="1"/>
</dbReference>
<proteinExistence type="predicted"/>
<dbReference type="InterPro" id="IPR016181">
    <property type="entry name" value="Acyl_CoA_acyltransferase"/>
</dbReference>
<name>A0ABP0NLB4_9DINO</name>
<organism evidence="4 5">
    <name type="scientific">Durusdinium trenchii</name>
    <dbReference type="NCBI Taxonomy" id="1381693"/>
    <lineage>
        <taxon>Eukaryota</taxon>
        <taxon>Sar</taxon>
        <taxon>Alveolata</taxon>
        <taxon>Dinophyceae</taxon>
        <taxon>Suessiales</taxon>
        <taxon>Symbiodiniaceae</taxon>
        <taxon>Durusdinium</taxon>
    </lineage>
</organism>
<dbReference type="SUPFAM" id="SSF55729">
    <property type="entry name" value="Acyl-CoA N-acyltransferases (Nat)"/>
    <property type="match status" value="2"/>
</dbReference>
<evidence type="ECO:0000259" key="3">
    <source>
        <dbReference type="PROSITE" id="PS51186"/>
    </source>
</evidence>
<dbReference type="Gene3D" id="3.40.630.30">
    <property type="match status" value="1"/>
</dbReference>
<dbReference type="Proteomes" id="UP001642484">
    <property type="component" value="Unassembled WGS sequence"/>
</dbReference>
<evidence type="ECO:0000313" key="4">
    <source>
        <dbReference type="EMBL" id="CAK9063574.1"/>
    </source>
</evidence>
<dbReference type="PROSITE" id="PS51186">
    <property type="entry name" value="GNAT"/>
    <property type="match status" value="1"/>
</dbReference>
<gene>
    <name evidence="4" type="ORF">CCMP2556_LOCUS31237</name>
</gene>
<comment type="caution">
    <text evidence="4">The sequence shown here is derived from an EMBL/GenBank/DDBJ whole genome shotgun (WGS) entry which is preliminary data.</text>
</comment>
<keyword evidence="2" id="KW-0012">Acyltransferase</keyword>
<feature type="domain" description="N-acetyltransferase" evidence="3">
    <location>
        <begin position="199"/>
        <end position="352"/>
    </location>
</feature>
<keyword evidence="1" id="KW-0808">Transferase</keyword>
<dbReference type="EMBL" id="CAXAMN010021806">
    <property type="protein sequence ID" value="CAK9063574.1"/>
    <property type="molecule type" value="Genomic_DNA"/>
</dbReference>
<accession>A0ABP0NLB4</accession>
<dbReference type="Pfam" id="PF00583">
    <property type="entry name" value="Acetyltransf_1"/>
    <property type="match status" value="1"/>
</dbReference>
<dbReference type="PANTHER" id="PTHR42919:SF8">
    <property type="entry name" value="N-ALPHA-ACETYLTRANSFERASE 50"/>
    <property type="match status" value="1"/>
</dbReference>
<sequence>MGPTSAFGFTAAPATMALPWPFDPVANGVALVCLDEVDEQKLCKGIDNVVRASMAQDGYPVSQSLIDWIWQEPLIKTQQIEMFHPKYSQIATVNGDIVGAILVSMESSLTIARIRNLCVLPPWRTHVGSLLLHGFFNRIKGGTQIHTVYGAIYPGVAWLESLAGDFGFTEGQRMGEQVVYTRRWEATAAGDESSEPLEVTLTPLTRENLQHIQSLEAESLPLKYSAAFYERLFADHMLVRLAKVGQEVAGSLSAERIQSERYGDFVYLKNLCVRPTFRRHRVAESLVAWLLEHVKQSHNALVAIYAHTEISNKPVLAMATKMNFRIIGFAPDQYQRPANPHAYALCWCKPGRNHPLPLTLLRTFLDNRPAGSVNANIESERTAKHNGPDSKIFFEDWEVVPA</sequence>
<dbReference type="InterPro" id="IPR051556">
    <property type="entry name" value="N-term/lysine_N-AcTrnsfr"/>
</dbReference>